<evidence type="ECO:0000313" key="6">
    <source>
        <dbReference type="EMBL" id="WDE12472.1"/>
    </source>
</evidence>
<feature type="signal peptide" evidence="4">
    <location>
        <begin position="1"/>
        <end position="24"/>
    </location>
</feature>
<dbReference type="Proteomes" id="UP001215231">
    <property type="component" value="Chromosome"/>
</dbReference>
<dbReference type="InterPro" id="IPR052066">
    <property type="entry name" value="Glycosphingolipid_Hydrolases"/>
</dbReference>
<keyword evidence="7" id="KW-1185">Reference proteome</keyword>
<accession>A0ABY7VGC0</accession>
<evidence type="ECO:0000256" key="3">
    <source>
        <dbReference type="ARBA" id="ARBA00023295"/>
    </source>
</evidence>
<organism evidence="6 7">
    <name type="scientific">Thalassomonas haliotis</name>
    <dbReference type="NCBI Taxonomy" id="485448"/>
    <lineage>
        <taxon>Bacteria</taxon>
        <taxon>Pseudomonadati</taxon>
        <taxon>Pseudomonadota</taxon>
        <taxon>Gammaproteobacteria</taxon>
        <taxon>Alteromonadales</taxon>
        <taxon>Colwelliaceae</taxon>
        <taxon>Thalassomonas</taxon>
    </lineage>
</organism>
<dbReference type="PANTHER" id="PTHR31308:SF3">
    <property type="entry name" value="ENDOGLYCOCERAMIDASE"/>
    <property type="match status" value="1"/>
</dbReference>
<protein>
    <submittedName>
        <fullName evidence="6">Cellulase family glycosylhydrolase</fullName>
    </submittedName>
</protein>
<dbReference type="Pfam" id="PF00150">
    <property type="entry name" value="Cellulase"/>
    <property type="match status" value="2"/>
</dbReference>
<dbReference type="Pfam" id="PF18564">
    <property type="entry name" value="Glyco_hydro_5_C"/>
    <property type="match status" value="1"/>
</dbReference>
<evidence type="ECO:0000313" key="7">
    <source>
        <dbReference type="Proteomes" id="UP001215231"/>
    </source>
</evidence>
<dbReference type="InterPro" id="IPR035992">
    <property type="entry name" value="Ricin_B-like_lectins"/>
</dbReference>
<dbReference type="RefSeq" id="WP_274052754.1">
    <property type="nucleotide sequence ID" value="NZ_CP059693.1"/>
</dbReference>
<dbReference type="Pfam" id="PF00652">
    <property type="entry name" value="Ricin_B_lectin"/>
    <property type="match status" value="1"/>
</dbReference>
<dbReference type="InterPro" id="IPR041036">
    <property type="entry name" value="GH5_C"/>
</dbReference>
<dbReference type="InterPro" id="IPR013780">
    <property type="entry name" value="Glyco_hydro_b"/>
</dbReference>
<evidence type="ECO:0000256" key="1">
    <source>
        <dbReference type="ARBA" id="ARBA00005641"/>
    </source>
</evidence>
<dbReference type="Gene3D" id="2.80.10.50">
    <property type="match status" value="1"/>
</dbReference>
<dbReference type="PANTHER" id="PTHR31308">
    <property type="match status" value="1"/>
</dbReference>
<feature type="domain" description="Ricin B lectin" evidence="5">
    <location>
        <begin position="550"/>
        <end position="679"/>
    </location>
</feature>
<dbReference type="Gene3D" id="3.20.20.80">
    <property type="entry name" value="Glycosidases"/>
    <property type="match status" value="1"/>
</dbReference>
<keyword evidence="3" id="KW-0326">Glycosidase</keyword>
<dbReference type="InterPro" id="IPR001547">
    <property type="entry name" value="Glyco_hydro_5"/>
</dbReference>
<dbReference type="SUPFAM" id="SSF51445">
    <property type="entry name" value="(Trans)glycosidases"/>
    <property type="match status" value="1"/>
</dbReference>
<gene>
    <name evidence="6" type="ORF">H3N35_03030</name>
</gene>
<dbReference type="InterPro" id="IPR018087">
    <property type="entry name" value="Glyco_hydro_5_CS"/>
</dbReference>
<feature type="chain" id="PRO_5046133607" evidence="4">
    <location>
        <begin position="25"/>
        <end position="845"/>
    </location>
</feature>
<reference evidence="6 7" key="1">
    <citation type="journal article" date="2022" name="Mar. Drugs">
        <title>Bioassay-Guided Fractionation Leads to the Detection of Cholic Acid Generated by the Rare Thalassomonas sp.</title>
        <authorList>
            <person name="Pheiffer F."/>
            <person name="Schneider Y.K."/>
            <person name="Hansen E.H."/>
            <person name="Andersen J.H."/>
            <person name="Isaksson J."/>
            <person name="Busche T."/>
            <person name="R C."/>
            <person name="Kalinowski J."/>
            <person name="Zyl L.V."/>
            <person name="Trindade M."/>
        </authorList>
    </citation>
    <scope>NUCLEOTIDE SEQUENCE [LARGE SCALE GENOMIC DNA]</scope>
    <source>
        <strain evidence="6 7">A5K-61T</strain>
    </source>
</reference>
<evidence type="ECO:0000256" key="2">
    <source>
        <dbReference type="ARBA" id="ARBA00022801"/>
    </source>
</evidence>
<dbReference type="PROSITE" id="PS50231">
    <property type="entry name" value="RICIN_B_LECTIN"/>
    <property type="match status" value="1"/>
</dbReference>
<dbReference type="PROSITE" id="PS00659">
    <property type="entry name" value="GLYCOSYL_HYDROL_F5"/>
    <property type="match status" value="1"/>
</dbReference>
<keyword evidence="4" id="KW-0732">Signal</keyword>
<name>A0ABY7VGC0_9GAMM</name>
<dbReference type="SMART" id="SM00458">
    <property type="entry name" value="RICIN"/>
    <property type="match status" value="1"/>
</dbReference>
<comment type="similarity">
    <text evidence="1">Belongs to the glycosyl hydrolase 5 (cellulase A) family.</text>
</comment>
<proteinExistence type="inferred from homology"/>
<keyword evidence="2" id="KW-0378">Hydrolase</keyword>
<dbReference type="SUPFAM" id="SSF50370">
    <property type="entry name" value="Ricin B-like lectins"/>
    <property type="match status" value="1"/>
</dbReference>
<dbReference type="InterPro" id="IPR017853">
    <property type="entry name" value="GH"/>
</dbReference>
<dbReference type="EMBL" id="CP059693">
    <property type="protein sequence ID" value="WDE12472.1"/>
    <property type="molecule type" value="Genomic_DNA"/>
</dbReference>
<dbReference type="Gene3D" id="2.60.40.1180">
    <property type="entry name" value="Golgi alpha-mannosidase II"/>
    <property type="match status" value="1"/>
</dbReference>
<dbReference type="InterPro" id="IPR000772">
    <property type="entry name" value="Ricin_B_lectin"/>
</dbReference>
<evidence type="ECO:0000259" key="5">
    <source>
        <dbReference type="SMART" id="SM00458"/>
    </source>
</evidence>
<evidence type="ECO:0000256" key="4">
    <source>
        <dbReference type="SAM" id="SignalP"/>
    </source>
</evidence>
<sequence>MKKFVSTFSCVTMLLLGYSGHALSTPHITGKGVLPIVDQQGRQLILQGLNSGNVAKHSEMRRSWETETDVAYQAKTMGYNTARYLIFWDLLMPQRGQINQDYLDDIEARLEWYTDNKMQVILDMHQDVWGENCGGNGAPGWASIGSDEPLNEGPWWLKVASPCAVDSANNFFANVGNIQDDFSLAWRAVAERFAGHPAVIGYDLFNEPTRLDAIADQLVYEMIEPSQKGLLNFAVISTVWVDGHPYNMFTGLIRNIIRDLAANMGFDVPESYIDKVAHTLIARNKGDWGKLNAVREFEGGALSDLYQKVINRIREVDNDHYIFVEPMSVSANHGAPTALRYLHDPRSGERRLGYMPHLYPRDLHEGASYRESDFSRVNLWQTNQHHYAYNNNMAWLMGEFGHSNSAEGGLQYLKDVMLMAERNKLGWAYWSSDPGGWSPIAPDKVSELRNAQALVNIYPRAVAGSIENYDFDAMQKTFTLSYRNSGASGTTEIALPQRFYAGDFTVSSSTDSNWHYQLDSEHNILHISHDQDVDFHQFAITASGGDQPMPYRELISRNNGKCLDFSGTLPSAGKSAILWQCEGKSWQRWSYDSKAQFLRSFQNPEYCLSHGGPEQAKDGGAVTLALCSDSNDHRWFYNDGVFANAHNPDYVLDAFGTDNNSTIGQWLYHGGKNQKWDWVQTTDWSMQALLGGMKKDQRYFMKVATREHNCRLEWDGDLESDNERNAKFDCASPGDGFVFTAASEPQKHSDNSVSVSGYLSMANGSCALEWDAHLDNNNERNSKFDCSTSGDQITLTSTSGGSSLVVSANRCGLEWDAKLKSGERNAKFDCSPSFDELLLEQFRVY</sequence>